<keyword evidence="4" id="KW-1185">Reference proteome</keyword>
<feature type="compositionally biased region" description="Pro residues" evidence="1">
    <location>
        <begin position="54"/>
        <end position="69"/>
    </location>
</feature>
<evidence type="ECO:0000256" key="1">
    <source>
        <dbReference type="SAM" id="MobiDB-lite"/>
    </source>
</evidence>
<evidence type="ECO:0000256" key="2">
    <source>
        <dbReference type="SAM" id="Phobius"/>
    </source>
</evidence>
<feature type="transmembrane region" description="Helical" evidence="2">
    <location>
        <begin position="29"/>
        <end position="47"/>
    </location>
</feature>
<sequence>MKVSQSSPNPSATVAEIPIQRKKKPLSPWLLVALAALALTLGAYWYLRPAPADEPTPPATEAPAAPVPAVPADSLGPDTTATGLAAAPDSSTTRGHLLLLVPQLSALADRADLHDDPTVREQRDNLTSATARLANGDAQASLRPGLVAAANLLRAVQQRAYPALGEEAARLVQQAGQLSGRDDTADEQRQNHAFLQAAGALLAAENTPPAS</sequence>
<proteinExistence type="predicted"/>
<accession>A0A2Z3GMW0</accession>
<keyword evidence="2" id="KW-0472">Membrane</keyword>
<dbReference type="OrthoDB" id="885202at2"/>
<gene>
    <name evidence="3" type="ORF">DDQ68_18285</name>
</gene>
<dbReference type="EMBL" id="CP029145">
    <property type="protein sequence ID" value="AWM34558.1"/>
    <property type="molecule type" value="Genomic_DNA"/>
</dbReference>
<dbReference type="Proteomes" id="UP000245999">
    <property type="component" value="Chromosome"/>
</dbReference>
<evidence type="ECO:0000313" key="3">
    <source>
        <dbReference type="EMBL" id="AWM34558.1"/>
    </source>
</evidence>
<reference evidence="4" key="1">
    <citation type="submission" date="2018-04" db="EMBL/GenBank/DDBJ databases">
        <title>Complete genome of Antarctic heterotrophic bacterium Hymenobacter nivis.</title>
        <authorList>
            <person name="Terashima M."/>
        </authorList>
    </citation>
    <scope>NUCLEOTIDE SEQUENCE [LARGE SCALE GENOMIC DNA]</scope>
    <source>
        <strain evidence="4">NBRC 111535</strain>
    </source>
</reference>
<keyword evidence="2" id="KW-1133">Transmembrane helix</keyword>
<protein>
    <submittedName>
        <fullName evidence="3">Uncharacterized protein</fullName>
    </submittedName>
</protein>
<feature type="region of interest" description="Disordered" evidence="1">
    <location>
        <begin position="54"/>
        <end position="90"/>
    </location>
</feature>
<organism evidence="3 4">
    <name type="scientific">Hymenobacter nivis</name>
    <dbReference type="NCBI Taxonomy" id="1850093"/>
    <lineage>
        <taxon>Bacteria</taxon>
        <taxon>Pseudomonadati</taxon>
        <taxon>Bacteroidota</taxon>
        <taxon>Cytophagia</taxon>
        <taxon>Cytophagales</taxon>
        <taxon>Hymenobacteraceae</taxon>
        <taxon>Hymenobacter</taxon>
    </lineage>
</organism>
<keyword evidence="2" id="KW-0812">Transmembrane</keyword>
<dbReference type="AlphaFoldDB" id="A0A2Z3GMW0"/>
<evidence type="ECO:0000313" key="4">
    <source>
        <dbReference type="Proteomes" id="UP000245999"/>
    </source>
</evidence>
<dbReference type="KEGG" id="hnv:DDQ68_18285"/>
<name>A0A2Z3GMW0_9BACT</name>